<evidence type="ECO:0000313" key="2">
    <source>
        <dbReference type="Proteomes" id="UP001501822"/>
    </source>
</evidence>
<dbReference type="Proteomes" id="UP001501822">
    <property type="component" value="Unassembled WGS sequence"/>
</dbReference>
<protein>
    <submittedName>
        <fullName evidence="1">Uncharacterized protein</fullName>
    </submittedName>
</protein>
<gene>
    <name evidence="1" type="ORF">GCM10010151_67910</name>
</gene>
<comment type="caution">
    <text evidence="1">The sequence shown here is derived from an EMBL/GenBank/DDBJ whole genome shotgun (WGS) entry which is preliminary data.</text>
</comment>
<evidence type="ECO:0000313" key="1">
    <source>
        <dbReference type="EMBL" id="GAA0368411.1"/>
    </source>
</evidence>
<organism evidence="1 2">
    <name type="scientific">Actinoallomurus spadix</name>
    <dbReference type="NCBI Taxonomy" id="79912"/>
    <lineage>
        <taxon>Bacteria</taxon>
        <taxon>Bacillati</taxon>
        <taxon>Actinomycetota</taxon>
        <taxon>Actinomycetes</taxon>
        <taxon>Streptosporangiales</taxon>
        <taxon>Thermomonosporaceae</taxon>
        <taxon>Actinoallomurus</taxon>
    </lineage>
</organism>
<name>A0ABP3HDN8_9ACTN</name>
<reference evidence="2" key="1">
    <citation type="journal article" date="2019" name="Int. J. Syst. Evol. Microbiol.">
        <title>The Global Catalogue of Microorganisms (GCM) 10K type strain sequencing project: providing services to taxonomists for standard genome sequencing and annotation.</title>
        <authorList>
            <consortium name="The Broad Institute Genomics Platform"/>
            <consortium name="The Broad Institute Genome Sequencing Center for Infectious Disease"/>
            <person name="Wu L."/>
            <person name="Ma J."/>
        </authorList>
    </citation>
    <scope>NUCLEOTIDE SEQUENCE [LARGE SCALE GENOMIC DNA]</scope>
    <source>
        <strain evidence="2">JCM 3146</strain>
    </source>
</reference>
<dbReference type="RefSeq" id="WP_252799408.1">
    <property type="nucleotide sequence ID" value="NZ_BAAABM010000066.1"/>
</dbReference>
<keyword evidence="2" id="KW-1185">Reference proteome</keyword>
<dbReference type="EMBL" id="BAAABM010000066">
    <property type="protein sequence ID" value="GAA0368411.1"/>
    <property type="molecule type" value="Genomic_DNA"/>
</dbReference>
<proteinExistence type="predicted"/>
<sequence>MAQSVSYWFAQTEPAKDRAVALRNGSTPAAAGHYRIAVQVTSPHHNALSCFAERRDGGDLGQEHTIAAGNTAPVTIATAVPAGTQYNLICLGTAQGRQVLKGTIAETAQ</sequence>
<accession>A0ABP3HDN8</accession>